<evidence type="ECO:0000313" key="2">
    <source>
        <dbReference type="EMBL" id="WAQ89398.1"/>
    </source>
</evidence>
<feature type="compositionally biased region" description="Basic and acidic residues" evidence="1">
    <location>
        <begin position="66"/>
        <end position="75"/>
    </location>
</feature>
<gene>
    <name evidence="2" type="ORF">PtA15_11A85</name>
</gene>
<dbReference type="GeneID" id="77802555"/>
<dbReference type="Proteomes" id="UP001164743">
    <property type="component" value="Chromosome 11A"/>
</dbReference>
<reference evidence="2" key="1">
    <citation type="submission" date="2022-10" db="EMBL/GenBank/DDBJ databases">
        <title>Puccinia triticina Genome sequencing and assembly.</title>
        <authorList>
            <person name="Li C."/>
        </authorList>
    </citation>
    <scope>NUCLEOTIDE SEQUENCE</scope>
    <source>
        <strain evidence="2">Pt15</strain>
    </source>
</reference>
<sequence>MLLLVSRVSLSIVPRGTLYPGSTSTKGAGKKSLEESAWSMGGYSDAPFGNARKGGKLHKPKKHKGGDHGDFHLGS</sequence>
<name>A0ABY7CYH3_9BASI</name>
<feature type="region of interest" description="Disordered" evidence="1">
    <location>
        <begin position="40"/>
        <end position="75"/>
    </location>
</feature>
<proteinExistence type="predicted"/>
<keyword evidence="3" id="KW-1185">Reference proteome</keyword>
<dbReference type="EMBL" id="CP110431">
    <property type="protein sequence ID" value="WAQ89398.1"/>
    <property type="molecule type" value="Genomic_DNA"/>
</dbReference>
<organism evidence="2 3">
    <name type="scientific">Puccinia triticina</name>
    <dbReference type="NCBI Taxonomy" id="208348"/>
    <lineage>
        <taxon>Eukaryota</taxon>
        <taxon>Fungi</taxon>
        <taxon>Dikarya</taxon>
        <taxon>Basidiomycota</taxon>
        <taxon>Pucciniomycotina</taxon>
        <taxon>Pucciniomycetes</taxon>
        <taxon>Pucciniales</taxon>
        <taxon>Pucciniaceae</taxon>
        <taxon>Puccinia</taxon>
    </lineage>
</organism>
<dbReference type="RefSeq" id="XP_053024953.1">
    <property type="nucleotide sequence ID" value="XM_053161661.1"/>
</dbReference>
<evidence type="ECO:0000256" key="1">
    <source>
        <dbReference type="SAM" id="MobiDB-lite"/>
    </source>
</evidence>
<evidence type="ECO:0008006" key="4">
    <source>
        <dbReference type="Google" id="ProtNLM"/>
    </source>
</evidence>
<evidence type="ECO:0000313" key="3">
    <source>
        <dbReference type="Proteomes" id="UP001164743"/>
    </source>
</evidence>
<feature type="compositionally biased region" description="Basic residues" evidence="1">
    <location>
        <begin position="53"/>
        <end position="65"/>
    </location>
</feature>
<protein>
    <recommendedName>
        <fullName evidence="4">Srp40 C-terminal domain-containing protein</fullName>
    </recommendedName>
</protein>
<accession>A0ABY7CYH3</accession>